<accession>A0AAF0EKN9</accession>
<reference evidence="1" key="1">
    <citation type="submission" date="2023-03" db="EMBL/GenBank/DDBJ databases">
        <title>Mating type loci evolution in Malassezia.</title>
        <authorList>
            <person name="Coelho M.A."/>
        </authorList>
    </citation>
    <scope>NUCLEOTIDE SEQUENCE</scope>
    <source>
        <strain evidence="1">CBS 9557</strain>
    </source>
</reference>
<name>A0AAF0EKN9_9BASI</name>
<dbReference type="AlphaFoldDB" id="A0AAF0EKN9"/>
<protein>
    <submittedName>
        <fullName evidence="1">Uncharacterized protein</fullName>
    </submittedName>
</protein>
<proteinExistence type="predicted"/>
<dbReference type="Proteomes" id="UP001213623">
    <property type="component" value="Chromosome 4"/>
</dbReference>
<keyword evidence="2" id="KW-1185">Reference proteome</keyword>
<dbReference type="EMBL" id="CP119895">
    <property type="protein sequence ID" value="WFD27529.1"/>
    <property type="molecule type" value="Genomic_DNA"/>
</dbReference>
<sequence>MLSWKFDSSIPRFHSNFTDLELQYRCFALKWFLLRLSGCLELLHQAIFPLSQEATEMTSTLKDLWPFEQSVAAQYQDIQAGLDLIQNEMSMLHG</sequence>
<organism evidence="1 2">
    <name type="scientific">Malassezia nana</name>
    <dbReference type="NCBI Taxonomy" id="180528"/>
    <lineage>
        <taxon>Eukaryota</taxon>
        <taxon>Fungi</taxon>
        <taxon>Dikarya</taxon>
        <taxon>Basidiomycota</taxon>
        <taxon>Ustilaginomycotina</taxon>
        <taxon>Malasseziomycetes</taxon>
        <taxon>Malasseziales</taxon>
        <taxon>Malasseziaceae</taxon>
        <taxon>Malassezia</taxon>
    </lineage>
</organism>
<evidence type="ECO:0000313" key="1">
    <source>
        <dbReference type="EMBL" id="WFD27529.1"/>
    </source>
</evidence>
<gene>
    <name evidence="1" type="ORF">MNAN1_002526</name>
</gene>
<evidence type="ECO:0000313" key="2">
    <source>
        <dbReference type="Proteomes" id="UP001213623"/>
    </source>
</evidence>